<sequence>MKTCIVCILISCLMVCCKQAEQKEQAIQQQAQVYLDDYNKEYQRLYYASSLAQWKLNTRIVKGDTTSEYEAGEADKALAKYTGSKSNIDSAQKYLAIKDKLTALQARQFEAILFNAGNNPETAGSVVERRIKITNEQTSALFGFKYMLNGKAVTTGEIDQILQTSTDLNERLAAWTASKEVGKVLKAGVDSLQHLRNASVTPLNYKDFFDYNAQEYGMSGDEMVKLTRQFISEIWPLYRELHTWARYELAKRYKQPVPDYIPAHWLPNRWGQSWGDLVNVQGLNIDPVLKARGPEWMAHQSEKFYESIGFDSLPASFWKNSSLYPVPADSPFSKNNHASAWHMDLDKDVRSLQSIVPTTDYWSTVLHELGHIYYYMSYSIPEVPVILRNGANRGFHEAFGSMMGLASLQKPFLENLKMISSSVSTNDTLKMLNEALEYIVHIPWGSGVMTEFEYALYSKNLPENQYNKTWWDLVKKYQGIVPPSERSEAYCDAASKTHITDDPAQYYDYSIANVLLFQFHTYIAKNILHQDPHATNYWGNKAVGDFLKSVMKTGASVDWRKHLQETIHSDMSAKPMLDYFAPLMTWLQNVNKGRKYTLPEKM</sequence>
<dbReference type="CDD" id="cd06461">
    <property type="entry name" value="M2_ACE"/>
    <property type="match status" value="1"/>
</dbReference>
<evidence type="ECO:0000256" key="3">
    <source>
        <dbReference type="ARBA" id="ARBA00023180"/>
    </source>
</evidence>
<evidence type="ECO:0000256" key="2">
    <source>
        <dbReference type="ARBA" id="ARBA00023157"/>
    </source>
</evidence>
<accession>A0ABV3ZD99</accession>
<proteinExistence type="predicted"/>
<dbReference type="EMBL" id="JAULBC010000002">
    <property type="protein sequence ID" value="MEX6687852.1"/>
    <property type="molecule type" value="Genomic_DNA"/>
</dbReference>
<dbReference type="RefSeq" id="WP_369329256.1">
    <property type="nucleotide sequence ID" value="NZ_JAULBC010000002.1"/>
</dbReference>
<keyword evidence="5" id="KW-1185">Reference proteome</keyword>
<gene>
    <name evidence="4" type="ORF">QTN47_10125</name>
</gene>
<dbReference type="PROSITE" id="PS52011">
    <property type="entry name" value="PEPTIDASE_M2"/>
    <property type="match status" value="1"/>
</dbReference>
<keyword evidence="2" id="KW-1015">Disulfide bond</keyword>
<comment type="caution">
    <text evidence="4">The sequence shown here is derived from an EMBL/GenBank/DDBJ whole genome shotgun (WGS) entry which is preliminary data.</text>
</comment>
<dbReference type="PANTHER" id="PTHR10514">
    <property type="entry name" value="ANGIOTENSIN-CONVERTING ENZYME"/>
    <property type="match status" value="1"/>
</dbReference>
<reference evidence="4 5" key="1">
    <citation type="submission" date="2023-07" db="EMBL/GenBank/DDBJ databases">
        <authorList>
            <person name="Lian W.-H."/>
        </authorList>
    </citation>
    <scope>NUCLEOTIDE SEQUENCE [LARGE SCALE GENOMIC DNA]</scope>
    <source>
        <strain evidence="4 5">SYSU DXS3180</strain>
    </source>
</reference>
<dbReference type="Gene3D" id="1.10.1370.30">
    <property type="match status" value="1"/>
</dbReference>
<name>A0ABV3ZD99_9BACT</name>
<evidence type="ECO:0000313" key="5">
    <source>
        <dbReference type="Proteomes" id="UP001560573"/>
    </source>
</evidence>
<evidence type="ECO:0000313" key="4">
    <source>
        <dbReference type="EMBL" id="MEX6687852.1"/>
    </source>
</evidence>
<organism evidence="4 5">
    <name type="scientific">Danxiaibacter flavus</name>
    <dbReference type="NCBI Taxonomy" id="3049108"/>
    <lineage>
        <taxon>Bacteria</taxon>
        <taxon>Pseudomonadati</taxon>
        <taxon>Bacteroidota</taxon>
        <taxon>Chitinophagia</taxon>
        <taxon>Chitinophagales</taxon>
        <taxon>Chitinophagaceae</taxon>
        <taxon>Danxiaibacter</taxon>
    </lineage>
</organism>
<dbReference type="Proteomes" id="UP001560573">
    <property type="component" value="Unassembled WGS sequence"/>
</dbReference>
<dbReference type="Pfam" id="PF01401">
    <property type="entry name" value="Peptidase_M2"/>
    <property type="match status" value="1"/>
</dbReference>
<dbReference type="InterPro" id="IPR001548">
    <property type="entry name" value="Peptidase_M2"/>
</dbReference>
<protein>
    <submittedName>
        <fullName evidence="4">M2 family metallopeptidase</fullName>
    </submittedName>
</protein>
<keyword evidence="3" id="KW-0325">Glycoprotein</keyword>
<keyword evidence="1" id="KW-0732">Signal</keyword>
<dbReference type="PRINTS" id="PR00791">
    <property type="entry name" value="PEPDIPTASEA"/>
</dbReference>
<dbReference type="SUPFAM" id="SSF55486">
    <property type="entry name" value="Metalloproteases ('zincins'), catalytic domain"/>
    <property type="match status" value="1"/>
</dbReference>
<dbReference type="PANTHER" id="PTHR10514:SF27">
    <property type="entry name" value="ANGIOTENSIN-CONVERTING ENZYME"/>
    <property type="match status" value="1"/>
</dbReference>
<evidence type="ECO:0000256" key="1">
    <source>
        <dbReference type="ARBA" id="ARBA00022729"/>
    </source>
</evidence>